<proteinExistence type="predicted"/>
<dbReference type="Proteomes" id="UP000657931">
    <property type="component" value="Unassembled WGS sequence"/>
</dbReference>
<organism evidence="2 3">
    <name type="scientific">Cytobacillus stercorigallinarum</name>
    <dbReference type="NCBI Taxonomy" id="2762240"/>
    <lineage>
        <taxon>Bacteria</taxon>
        <taxon>Bacillati</taxon>
        <taxon>Bacillota</taxon>
        <taxon>Bacilli</taxon>
        <taxon>Bacillales</taxon>
        <taxon>Bacillaceae</taxon>
        <taxon>Cytobacillus</taxon>
    </lineage>
</organism>
<feature type="transmembrane region" description="Helical" evidence="1">
    <location>
        <begin position="78"/>
        <end position="104"/>
    </location>
</feature>
<sequence>MNKNNFLKRLKNSLKFMSEKEQKDILEEYIIHFTEGKSENKSEEEISKELGNPEEIAKELNAVYAINKIEENKNLRSILTALLTIMGLSVMNCFIIIVSLIFLILLTPFILAYIISVPIMILSPIILIIMGFVNEFTIGFAEILESIKGLIIGSILALLGYYIGRSFVRLFIKYLRWHTSIARGKNGI</sequence>
<comment type="caution">
    <text evidence="2">The sequence shown here is derived from an EMBL/GenBank/DDBJ whole genome shotgun (WGS) entry which is preliminary data.</text>
</comment>
<accession>A0ABR8QQ51</accession>
<keyword evidence="1" id="KW-1133">Transmembrane helix</keyword>
<keyword evidence="1" id="KW-0812">Transmembrane</keyword>
<protein>
    <submittedName>
        <fullName evidence="2">DUF1700 domain-containing protein</fullName>
    </submittedName>
</protein>
<evidence type="ECO:0000313" key="2">
    <source>
        <dbReference type="EMBL" id="MBD7937557.1"/>
    </source>
</evidence>
<dbReference type="RefSeq" id="WP_191813888.1">
    <property type="nucleotide sequence ID" value="NZ_JACSQT010000004.1"/>
</dbReference>
<keyword evidence="3" id="KW-1185">Reference proteome</keyword>
<feature type="transmembrane region" description="Helical" evidence="1">
    <location>
        <begin position="146"/>
        <end position="164"/>
    </location>
</feature>
<gene>
    <name evidence="2" type="ORF">H9655_11035</name>
</gene>
<name>A0ABR8QQ51_9BACI</name>
<dbReference type="EMBL" id="JACSQT010000004">
    <property type="protein sequence ID" value="MBD7937557.1"/>
    <property type="molecule type" value="Genomic_DNA"/>
</dbReference>
<keyword evidence="1" id="KW-0472">Membrane</keyword>
<evidence type="ECO:0000256" key="1">
    <source>
        <dbReference type="SAM" id="Phobius"/>
    </source>
</evidence>
<evidence type="ECO:0000313" key="3">
    <source>
        <dbReference type="Proteomes" id="UP000657931"/>
    </source>
</evidence>
<dbReference type="Pfam" id="PF22564">
    <property type="entry name" value="HAAS"/>
    <property type="match status" value="1"/>
</dbReference>
<feature type="transmembrane region" description="Helical" evidence="1">
    <location>
        <begin position="110"/>
        <end position="134"/>
    </location>
</feature>
<reference evidence="2 3" key="1">
    <citation type="submission" date="2020-08" db="EMBL/GenBank/DDBJ databases">
        <title>A Genomic Blueprint of the Chicken Gut Microbiome.</title>
        <authorList>
            <person name="Gilroy R."/>
            <person name="Ravi A."/>
            <person name="Getino M."/>
            <person name="Pursley I."/>
            <person name="Horton D.L."/>
            <person name="Alikhan N.-F."/>
            <person name="Baker D."/>
            <person name="Gharbi K."/>
            <person name="Hall N."/>
            <person name="Watson M."/>
            <person name="Adriaenssens E.M."/>
            <person name="Foster-Nyarko E."/>
            <person name="Jarju S."/>
            <person name="Secka A."/>
            <person name="Antonio M."/>
            <person name="Oren A."/>
            <person name="Chaudhuri R."/>
            <person name="La Ragione R.M."/>
            <person name="Hildebrand F."/>
            <person name="Pallen M.J."/>
        </authorList>
    </citation>
    <scope>NUCLEOTIDE SEQUENCE [LARGE SCALE GENOMIC DNA]</scope>
    <source>
        <strain evidence="2 3">Sa5YUA1</strain>
    </source>
</reference>